<comment type="subcellular location">
    <subcellularLocation>
        <location evidence="1">Cell membrane</location>
        <topology evidence="1">Multi-pass membrane protein</topology>
    </subcellularLocation>
    <subcellularLocation>
        <location evidence="6">Membrane</location>
        <topology evidence="6">Multi-pass membrane protein</topology>
    </subcellularLocation>
</comment>
<evidence type="ECO:0000256" key="7">
    <source>
        <dbReference type="SAM" id="MobiDB-lite"/>
    </source>
</evidence>
<evidence type="ECO:0000256" key="8">
    <source>
        <dbReference type="SAM" id="Phobius"/>
    </source>
</evidence>
<dbReference type="KEGG" id="amuc:Pan181_45870"/>
<evidence type="ECO:0000313" key="12">
    <source>
        <dbReference type="Proteomes" id="UP000315750"/>
    </source>
</evidence>
<feature type="signal peptide" evidence="9">
    <location>
        <begin position="1"/>
        <end position="27"/>
    </location>
</feature>
<evidence type="ECO:0000256" key="5">
    <source>
        <dbReference type="ARBA" id="ARBA00023136"/>
    </source>
</evidence>
<dbReference type="PANTHER" id="PTHR30625">
    <property type="entry name" value="PROTEIN TOLQ"/>
    <property type="match status" value="1"/>
</dbReference>
<evidence type="ECO:0000256" key="6">
    <source>
        <dbReference type="RuleBase" id="RU004057"/>
    </source>
</evidence>
<keyword evidence="6" id="KW-0813">Transport</keyword>
<evidence type="ECO:0000259" key="10">
    <source>
        <dbReference type="Pfam" id="PF01618"/>
    </source>
</evidence>
<protein>
    <submittedName>
        <fullName evidence="11">Biopolymer transport protein ExbB</fullName>
    </submittedName>
</protein>
<evidence type="ECO:0000256" key="4">
    <source>
        <dbReference type="ARBA" id="ARBA00022989"/>
    </source>
</evidence>
<reference evidence="11 12" key="1">
    <citation type="submission" date="2019-02" db="EMBL/GenBank/DDBJ databases">
        <title>Deep-cultivation of Planctomycetes and their phenomic and genomic characterization uncovers novel biology.</title>
        <authorList>
            <person name="Wiegand S."/>
            <person name="Jogler M."/>
            <person name="Boedeker C."/>
            <person name="Pinto D."/>
            <person name="Vollmers J."/>
            <person name="Rivas-Marin E."/>
            <person name="Kohn T."/>
            <person name="Peeters S.H."/>
            <person name="Heuer A."/>
            <person name="Rast P."/>
            <person name="Oberbeckmann S."/>
            <person name="Bunk B."/>
            <person name="Jeske O."/>
            <person name="Meyerdierks A."/>
            <person name="Storesund J.E."/>
            <person name="Kallscheuer N."/>
            <person name="Luecker S."/>
            <person name="Lage O.M."/>
            <person name="Pohl T."/>
            <person name="Merkel B.J."/>
            <person name="Hornburger P."/>
            <person name="Mueller R.-W."/>
            <person name="Bruemmer F."/>
            <person name="Labrenz M."/>
            <person name="Spormann A.M."/>
            <person name="Op den Camp H."/>
            <person name="Overmann J."/>
            <person name="Amann R."/>
            <person name="Jetten M.S.M."/>
            <person name="Mascher T."/>
            <person name="Medema M.H."/>
            <person name="Devos D.P."/>
            <person name="Kaster A.-K."/>
            <person name="Ovreas L."/>
            <person name="Rohde M."/>
            <person name="Galperin M.Y."/>
            <person name="Jogler C."/>
        </authorList>
    </citation>
    <scope>NUCLEOTIDE SEQUENCE [LARGE SCALE GENOMIC DNA]</scope>
    <source>
        <strain evidence="11 12">Pan181</strain>
    </source>
</reference>
<feature type="chain" id="PRO_5022169793" evidence="9">
    <location>
        <begin position="28"/>
        <end position="290"/>
    </location>
</feature>
<feature type="transmembrane region" description="Helical" evidence="8">
    <location>
        <begin position="71"/>
        <end position="89"/>
    </location>
</feature>
<feature type="domain" description="MotA/TolQ/ExbB proton channel" evidence="10">
    <location>
        <begin position="159"/>
        <end position="245"/>
    </location>
</feature>
<keyword evidence="9" id="KW-0732">Signal</keyword>
<keyword evidence="2" id="KW-1003">Cell membrane</keyword>
<keyword evidence="4 8" id="KW-1133">Transmembrane helix</keyword>
<dbReference type="AlphaFoldDB" id="A0A518AUF3"/>
<comment type="similarity">
    <text evidence="6">Belongs to the exbB/tolQ family.</text>
</comment>
<feature type="transmembrane region" description="Helical" evidence="8">
    <location>
        <begin position="169"/>
        <end position="192"/>
    </location>
</feature>
<dbReference type="GO" id="GO:0017038">
    <property type="term" value="P:protein import"/>
    <property type="evidence" value="ECO:0007669"/>
    <property type="project" value="TreeGrafter"/>
</dbReference>
<feature type="transmembrane region" description="Helical" evidence="8">
    <location>
        <begin position="217"/>
        <end position="238"/>
    </location>
</feature>
<gene>
    <name evidence="11" type="primary">exbB_5</name>
    <name evidence="11" type="ORF">Pan181_45870</name>
</gene>
<evidence type="ECO:0000256" key="2">
    <source>
        <dbReference type="ARBA" id="ARBA00022475"/>
    </source>
</evidence>
<dbReference type="InterPro" id="IPR002898">
    <property type="entry name" value="MotA_ExbB_proton_chnl"/>
</dbReference>
<dbReference type="GO" id="GO:0005886">
    <property type="term" value="C:plasma membrane"/>
    <property type="evidence" value="ECO:0007669"/>
    <property type="project" value="UniProtKB-SubCell"/>
</dbReference>
<feature type="region of interest" description="Disordered" evidence="7">
    <location>
        <begin position="267"/>
        <end position="290"/>
    </location>
</feature>
<dbReference type="PANTHER" id="PTHR30625:SF11">
    <property type="entry name" value="MOTA_TOLQ_EXBB PROTON CHANNEL DOMAIN-CONTAINING PROTEIN"/>
    <property type="match status" value="1"/>
</dbReference>
<accession>A0A518AUF3</accession>
<proteinExistence type="inferred from homology"/>
<name>A0A518AUF3_9BACT</name>
<organism evidence="11 12">
    <name type="scientific">Aeoliella mucimassa</name>
    <dbReference type="NCBI Taxonomy" id="2527972"/>
    <lineage>
        <taxon>Bacteria</taxon>
        <taxon>Pseudomonadati</taxon>
        <taxon>Planctomycetota</taxon>
        <taxon>Planctomycetia</taxon>
        <taxon>Pirellulales</taxon>
        <taxon>Lacipirellulaceae</taxon>
        <taxon>Aeoliella</taxon>
    </lineage>
</organism>
<keyword evidence="3 8" id="KW-0812">Transmembrane</keyword>
<keyword evidence="5 8" id="KW-0472">Membrane</keyword>
<keyword evidence="6" id="KW-0653">Protein transport</keyword>
<dbReference type="Proteomes" id="UP000315750">
    <property type="component" value="Chromosome"/>
</dbReference>
<evidence type="ECO:0000313" key="11">
    <source>
        <dbReference type="EMBL" id="QDU58353.1"/>
    </source>
</evidence>
<dbReference type="RefSeq" id="WP_197528586.1">
    <property type="nucleotide sequence ID" value="NZ_CP036278.1"/>
</dbReference>
<keyword evidence="12" id="KW-1185">Reference proteome</keyword>
<evidence type="ECO:0000256" key="1">
    <source>
        <dbReference type="ARBA" id="ARBA00004651"/>
    </source>
</evidence>
<evidence type="ECO:0000256" key="3">
    <source>
        <dbReference type="ARBA" id="ARBA00022692"/>
    </source>
</evidence>
<sequence length="290" mass="31979" precursor="true">MKYTPSFRLACLLLLFSLSGWASIATAQDPPSDNLLQTEETLTAEEIDAVKNPLDSELVQVNWIEELFEGGLTMVFLGILSVALLSLVIERFLTVRTNRFVPKQLFAEVTPLFASKQYDQIRALCDKHKSVSADIIRHCVDYRHLDFPILQSTAADIGAREIEQQESRCNFLSVIAGVAPLLGLLGTMIGMIESFKLVEVFGDEGGASLLAGSISKALITTAVGLVLAIPAVIAYYWARHRVHNVGFAIENETEKLLKYWFLDPRSASAPPSPNSMEQPREHAQTSAESL</sequence>
<dbReference type="EMBL" id="CP036278">
    <property type="protein sequence ID" value="QDU58353.1"/>
    <property type="molecule type" value="Genomic_DNA"/>
</dbReference>
<dbReference type="InterPro" id="IPR050790">
    <property type="entry name" value="ExbB/TolQ_transport"/>
</dbReference>
<evidence type="ECO:0000256" key="9">
    <source>
        <dbReference type="SAM" id="SignalP"/>
    </source>
</evidence>
<dbReference type="Pfam" id="PF01618">
    <property type="entry name" value="MotA_ExbB"/>
    <property type="match status" value="1"/>
</dbReference>